<dbReference type="SMART" id="SM00046">
    <property type="entry name" value="DAGKc"/>
    <property type="match status" value="1"/>
</dbReference>
<evidence type="ECO:0000256" key="3">
    <source>
        <dbReference type="ARBA" id="ARBA00022777"/>
    </source>
</evidence>
<keyword evidence="4" id="KW-0067">ATP-binding</keyword>
<reference evidence="6" key="1">
    <citation type="submission" date="2020-08" db="EMBL/GenBank/DDBJ databases">
        <title>Ramlibacter sp. USB13 16S ribosomal RNA gene genome sequencing and assembly.</title>
        <authorList>
            <person name="Kang M."/>
        </authorList>
    </citation>
    <scope>NUCLEOTIDE SEQUENCE</scope>
    <source>
        <strain evidence="6">USB13</strain>
    </source>
</reference>
<organism evidence="6 7">
    <name type="scientific">Ramlibacter cellulosilyticus</name>
    <dbReference type="NCBI Taxonomy" id="2764187"/>
    <lineage>
        <taxon>Bacteria</taxon>
        <taxon>Pseudomonadati</taxon>
        <taxon>Pseudomonadota</taxon>
        <taxon>Betaproteobacteria</taxon>
        <taxon>Burkholderiales</taxon>
        <taxon>Comamonadaceae</taxon>
        <taxon>Ramlibacter</taxon>
    </lineage>
</organism>
<comment type="caution">
    <text evidence="6">The sequence shown here is derived from an EMBL/GenBank/DDBJ whole genome shotgun (WGS) entry which is preliminary data.</text>
</comment>
<dbReference type="GO" id="GO:0016301">
    <property type="term" value="F:kinase activity"/>
    <property type="evidence" value="ECO:0007669"/>
    <property type="project" value="UniProtKB-KW"/>
</dbReference>
<keyword evidence="2" id="KW-0547">Nucleotide-binding</keyword>
<dbReference type="EMBL" id="JACORT010000001">
    <property type="protein sequence ID" value="MBC5781867.1"/>
    <property type="molecule type" value="Genomic_DNA"/>
</dbReference>
<keyword evidence="3 6" id="KW-0418">Kinase</keyword>
<evidence type="ECO:0000313" key="7">
    <source>
        <dbReference type="Proteomes" id="UP000608513"/>
    </source>
</evidence>
<evidence type="ECO:0000256" key="1">
    <source>
        <dbReference type="ARBA" id="ARBA00022679"/>
    </source>
</evidence>
<dbReference type="Gene3D" id="3.40.50.10330">
    <property type="entry name" value="Probable inorganic polyphosphate/atp-NAD kinase, domain 1"/>
    <property type="match status" value="1"/>
</dbReference>
<dbReference type="PANTHER" id="PTHR12358:SF106">
    <property type="entry name" value="LIPID KINASE YEGS"/>
    <property type="match status" value="1"/>
</dbReference>
<dbReference type="InterPro" id="IPR017438">
    <property type="entry name" value="ATP-NAD_kinase_N"/>
</dbReference>
<dbReference type="GO" id="GO:0005886">
    <property type="term" value="C:plasma membrane"/>
    <property type="evidence" value="ECO:0007669"/>
    <property type="project" value="TreeGrafter"/>
</dbReference>
<dbReference type="Pfam" id="PF00781">
    <property type="entry name" value="DAGK_cat"/>
    <property type="match status" value="1"/>
</dbReference>
<keyword evidence="1" id="KW-0808">Transferase</keyword>
<proteinExistence type="predicted"/>
<protein>
    <submittedName>
        <fullName evidence="6">NAD(+)/NADH kinase</fullName>
    </submittedName>
</protein>
<sequence length="295" mass="31936">MRALVLLNARSGTGSAPARVEELRHLCAEAGLDAQLALAADGEELFAAVDRARREGVELVVAGGGDGTVSAVASRLVDTRTVLGVLPLGTLNHFAKDLGIPLKEADAIRTLAQGRVIEVDVGEVNGRVFLNNSSIGLYPEIVRERELQRLHLGKGKWRALASATLHATEGRPGMAVKVEADGEQQVHRTPFVFVGNNRYTMEGLAIGARASLQGGELALYVGRRRGRLALVQLALRALAHRLRQDEDFEMLTGTAFEVATTDRRIRVATDGEVAMMDTPLHYRIRPRALRVCVRG</sequence>
<dbReference type="PROSITE" id="PS50146">
    <property type="entry name" value="DAGK"/>
    <property type="match status" value="1"/>
</dbReference>
<accession>A0A923MQ94</accession>
<evidence type="ECO:0000256" key="4">
    <source>
        <dbReference type="ARBA" id="ARBA00022840"/>
    </source>
</evidence>
<dbReference type="AlphaFoldDB" id="A0A923MQ94"/>
<dbReference type="InterPro" id="IPR050187">
    <property type="entry name" value="Lipid_Phosphate_FormReg"/>
</dbReference>
<dbReference type="RefSeq" id="WP_187074604.1">
    <property type="nucleotide sequence ID" value="NZ_JACORT010000001.1"/>
</dbReference>
<dbReference type="InterPro" id="IPR001206">
    <property type="entry name" value="Diacylglycerol_kinase_cat_dom"/>
</dbReference>
<dbReference type="InterPro" id="IPR045540">
    <property type="entry name" value="YegS/DAGK_C"/>
</dbReference>
<dbReference type="GO" id="GO:0005524">
    <property type="term" value="F:ATP binding"/>
    <property type="evidence" value="ECO:0007669"/>
    <property type="project" value="UniProtKB-KW"/>
</dbReference>
<name>A0A923MQ94_9BURK</name>
<keyword evidence="7" id="KW-1185">Reference proteome</keyword>
<gene>
    <name evidence="6" type="ORF">H8N03_02860</name>
</gene>
<dbReference type="Proteomes" id="UP000608513">
    <property type="component" value="Unassembled WGS sequence"/>
</dbReference>
<dbReference type="InterPro" id="IPR016064">
    <property type="entry name" value="NAD/diacylglycerol_kinase_sf"/>
</dbReference>
<evidence type="ECO:0000259" key="5">
    <source>
        <dbReference type="PROSITE" id="PS50146"/>
    </source>
</evidence>
<dbReference type="SUPFAM" id="SSF111331">
    <property type="entry name" value="NAD kinase/diacylglycerol kinase-like"/>
    <property type="match status" value="1"/>
</dbReference>
<feature type="domain" description="DAGKc" evidence="5">
    <location>
        <begin position="1"/>
        <end position="128"/>
    </location>
</feature>
<evidence type="ECO:0000256" key="2">
    <source>
        <dbReference type="ARBA" id="ARBA00022741"/>
    </source>
</evidence>
<dbReference type="PANTHER" id="PTHR12358">
    <property type="entry name" value="SPHINGOSINE KINASE"/>
    <property type="match status" value="1"/>
</dbReference>
<dbReference type="Gene3D" id="2.60.200.40">
    <property type="match status" value="1"/>
</dbReference>
<dbReference type="Pfam" id="PF19279">
    <property type="entry name" value="YegS_C"/>
    <property type="match status" value="1"/>
</dbReference>
<evidence type="ECO:0000313" key="6">
    <source>
        <dbReference type="EMBL" id="MBC5781867.1"/>
    </source>
</evidence>